<organism evidence="1 2">
    <name type="scientific">Rhodococcoides trifolii</name>
    <dbReference type="NCBI Taxonomy" id="908250"/>
    <lineage>
        <taxon>Bacteria</taxon>
        <taxon>Bacillati</taxon>
        <taxon>Actinomycetota</taxon>
        <taxon>Actinomycetes</taxon>
        <taxon>Mycobacteriales</taxon>
        <taxon>Nocardiaceae</taxon>
        <taxon>Rhodococcoides</taxon>
    </lineage>
</organism>
<evidence type="ECO:0008006" key="3">
    <source>
        <dbReference type="Google" id="ProtNLM"/>
    </source>
</evidence>
<dbReference type="InterPro" id="IPR007061">
    <property type="entry name" value="MST-like"/>
</dbReference>
<sequence>MAGTYTPVSLNVEVTGEKLDLVTILADQRQMLAITARGITDDQARERTTASDFTLGALIKHVATVIRDNVSMLQARDENSALDMSELEEAFTFGPDQSIEYWLGELGAAGDALEEYIASVDLDDMIPQPTAPWEPERVWMTARQVLLHLLREIAHHSGHADIIRETLDGQTTMAAIWTPPAGE</sequence>
<comment type="caution">
    <text evidence="1">The sequence shown here is derived from an EMBL/GenBank/DDBJ whole genome shotgun (WGS) entry which is preliminary data.</text>
</comment>
<gene>
    <name evidence="1" type="ORF">GCM10007304_36720</name>
</gene>
<reference evidence="1" key="2">
    <citation type="submission" date="2020-09" db="EMBL/GenBank/DDBJ databases">
        <authorList>
            <person name="Sun Q."/>
            <person name="Sedlacek I."/>
        </authorList>
    </citation>
    <scope>NUCLEOTIDE SEQUENCE</scope>
    <source>
        <strain evidence="1">CCM 7905</strain>
    </source>
</reference>
<reference evidence="1" key="1">
    <citation type="journal article" date="2014" name="Int. J. Syst. Evol. Microbiol.">
        <title>Complete genome sequence of Corynebacterium casei LMG S-19264T (=DSM 44701T), isolated from a smear-ripened cheese.</title>
        <authorList>
            <consortium name="US DOE Joint Genome Institute (JGI-PGF)"/>
            <person name="Walter F."/>
            <person name="Albersmeier A."/>
            <person name="Kalinowski J."/>
            <person name="Ruckert C."/>
        </authorList>
    </citation>
    <scope>NUCLEOTIDE SEQUENCE</scope>
    <source>
        <strain evidence="1">CCM 7905</strain>
    </source>
</reference>
<protein>
    <recommendedName>
        <fullName evidence="3">DinB family protein</fullName>
    </recommendedName>
</protein>
<name>A0A917G336_9NOCA</name>
<dbReference type="EMBL" id="BMCU01000004">
    <property type="protein sequence ID" value="GGG19458.1"/>
    <property type="molecule type" value="Genomic_DNA"/>
</dbReference>
<accession>A0A917G336</accession>
<evidence type="ECO:0000313" key="2">
    <source>
        <dbReference type="Proteomes" id="UP000654257"/>
    </source>
</evidence>
<dbReference type="SUPFAM" id="SSF109854">
    <property type="entry name" value="DinB/YfiT-like putative metalloenzymes"/>
    <property type="match status" value="1"/>
</dbReference>
<keyword evidence="2" id="KW-1185">Reference proteome</keyword>
<dbReference type="InterPro" id="IPR034660">
    <property type="entry name" value="DinB/YfiT-like"/>
</dbReference>
<dbReference type="Gene3D" id="1.20.120.450">
    <property type="entry name" value="dinb family like domain"/>
    <property type="match status" value="1"/>
</dbReference>
<proteinExistence type="predicted"/>
<dbReference type="Proteomes" id="UP000654257">
    <property type="component" value="Unassembled WGS sequence"/>
</dbReference>
<evidence type="ECO:0000313" key="1">
    <source>
        <dbReference type="EMBL" id="GGG19458.1"/>
    </source>
</evidence>
<dbReference type="RefSeq" id="WP_188546344.1">
    <property type="nucleotide sequence ID" value="NZ_BMCU01000004.1"/>
</dbReference>
<dbReference type="AlphaFoldDB" id="A0A917G336"/>
<dbReference type="Pfam" id="PF04978">
    <property type="entry name" value="MST"/>
    <property type="match status" value="1"/>
</dbReference>